<gene>
    <name evidence="2" type="ORF">SAMN05216192_1632</name>
</gene>
<dbReference type="AlphaFoldDB" id="A0A1G9G4M7"/>
<evidence type="ECO:0000313" key="2">
    <source>
        <dbReference type="EMBL" id="SDK95668.1"/>
    </source>
</evidence>
<protein>
    <submittedName>
        <fullName evidence="2">Cupin domain-containing protein</fullName>
    </submittedName>
</protein>
<proteinExistence type="predicted"/>
<feature type="domain" description="Cupin type-2" evidence="1">
    <location>
        <begin position="32"/>
        <end position="100"/>
    </location>
</feature>
<evidence type="ECO:0000259" key="1">
    <source>
        <dbReference type="Pfam" id="PF07883"/>
    </source>
</evidence>
<dbReference type="InterPro" id="IPR011051">
    <property type="entry name" value="RmlC_Cupin_sf"/>
</dbReference>
<dbReference type="OrthoDB" id="6311549at2"/>
<dbReference type="PANTHER" id="PTHR37694">
    <property type="entry name" value="SLR8022 PROTEIN"/>
    <property type="match status" value="1"/>
</dbReference>
<dbReference type="RefSeq" id="WP_090719844.1">
    <property type="nucleotide sequence ID" value="NZ_CBCSKY010000066.1"/>
</dbReference>
<dbReference type="Proteomes" id="UP000199050">
    <property type="component" value="Unassembled WGS sequence"/>
</dbReference>
<keyword evidence="3" id="KW-1185">Reference proteome</keyword>
<dbReference type="SUPFAM" id="SSF51182">
    <property type="entry name" value="RmlC-like cupins"/>
    <property type="match status" value="1"/>
</dbReference>
<accession>A0A1G9G4M7</accession>
<reference evidence="3" key="1">
    <citation type="submission" date="2016-10" db="EMBL/GenBank/DDBJ databases">
        <authorList>
            <person name="Varghese N."/>
            <person name="Submissions S."/>
        </authorList>
    </citation>
    <scope>NUCLEOTIDE SEQUENCE [LARGE SCALE GENOMIC DNA]</scope>
    <source>
        <strain evidence="3">CGMCC 1.11012</strain>
    </source>
</reference>
<organism evidence="2 3">
    <name type="scientific">Paenibacillus typhae</name>
    <dbReference type="NCBI Taxonomy" id="1174501"/>
    <lineage>
        <taxon>Bacteria</taxon>
        <taxon>Bacillati</taxon>
        <taxon>Bacillota</taxon>
        <taxon>Bacilli</taxon>
        <taxon>Bacillales</taxon>
        <taxon>Paenibacillaceae</taxon>
        <taxon>Paenibacillus</taxon>
    </lineage>
</organism>
<dbReference type="EMBL" id="FNDX01000063">
    <property type="protein sequence ID" value="SDK95668.1"/>
    <property type="molecule type" value="Genomic_DNA"/>
</dbReference>
<dbReference type="PANTHER" id="PTHR37694:SF1">
    <property type="entry name" value="SLR8022 PROTEIN"/>
    <property type="match status" value="1"/>
</dbReference>
<name>A0A1G9G4M7_9BACL</name>
<dbReference type="Gene3D" id="2.60.120.10">
    <property type="entry name" value="Jelly Rolls"/>
    <property type="match status" value="1"/>
</dbReference>
<sequence>MEKKHINDAIQHLEERFTKKVLFQKGDSVVFVLNFMPGQKLPAHTHPGADVYIYALKGNGTITVNEADSEFTEGEVIHIADDEVFAYHNSGNAPASLHVVISKLPGPAYAKEI</sequence>
<dbReference type="InterPro" id="IPR014710">
    <property type="entry name" value="RmlC-like_jellyroll"/>
</dbReference>
<dbReference type="InterPro" id="IPR013096">
    <property type="entry name" value="Cupin_2"/>
</dbReference>
<evidence type="ECO:0000313" key="3">
    <source>
        <dbReference type="Proteomes" id="UP000199050"/>
    </source>
</evidence>
<dbReference type="Pfam" id="PF07883">
    <property type="entry name" value="Cupin_2"/>
    <property type="match status" value="1"/>
</dbReference>
<dbReference type="STRING" id="1174501.SAMN05216192_1632"/>